<evidence type="ECO:0000313" key="1">
    <source>
        <dbReference type="Proteomes" id="UP000887576"/>
    </source>
</evidence>
<reference evidence="2" key="1">
    <citation type="submission" date="2022-11" db="UniProtKB">
        <authorList>
            <consortium name="WormBaseParasite"/>
        </authorList>
    </citation>
    <scope>IDENTIFICATION</scope>
</reference>
<evidence type="ECO:0000313" key="2">
    <source>
        <dbReference type="WBParaSite" id="JU765_v2.g20014.t1"/>
    </source>
</evidence>
<name>A0AC34QWQ3_9BILA</name>
<accession>A0AC34QWQ3</accession>
<protein>
    <submittedName>
        <fullName evidence="2">SEA domain-containing protein</fullName>
    </submittedName>
</protein>
<dbReference type="WBParaSite" id="JU765_v2.g20014.t1">
    <property type="protein sequence ID" value="JU765_v2.g20014.t1"/>
    <property type="gene ID" value="JU765_v2.g20014"/>
</dbReference>
<dbReference type="Proteomes" id="UP000887576">
    <property type="component" value="Unplaced"/>
</dbReference>
<organism evidence="1 2">
    <name type="scientific">Panagrolaimus sp. JU765</name>
    <dbReference type="NCBI Taxonomy" id="591449"/>
    <lineage>
        <taxon>Eukaryota</taxon>
        <taxon>Metazoa</taxon>
        <taxon>Ecdysozoa</taxon>
        <taxon>Nematoda</taxon>
        <taxon>Chromadorea</taxon>
        <taxon>Rhabditida</taxon>
        <taxon>Tylenchina</taxon>
        <taxon>Panagrolaimomorpha</taxon>
        <taxon>Panagrolaimoidea</taxon>
        <taxon>Panagrolaimidae</taxon>
        <taxon>Panagrolaimus</taxon>
    </lineage>
</organism>
<proteinExistence type="predicted"/>
<sequence length="217" mass="24007">MRGWHNRDAYGKPLPSAFNMSANRNVKFDNDDDGIFSKQNRSKLILMIMLGIVSLLLLALVIVIIVLFATGVFTTRQAPHFIDPTASPPTAIPPGGDSLVNRTFDVQIFIVDQANPMFDTPTSFEYSQAQSMLQNSLVSMISQSTSRDLQPKIAVQKLANNQTDLQVSFRLSIIIPSKSPINAATIRNLFLSEIRLLENQLNGSEVDRGRISVSMVV</sequence>